<evidence type="ECO:0000313" key="2">
    <source>
        <dbReference type="Proteomes" id="UP000011632"/>
    </source>
</evidence>
<name>L9XZY3_9EURY</name>
<dbReference type="EMBL" id="AOID01000037">
    <property type="protein sequence ID" value="ELY66173.1"/>
    <property type="molecule type" value="Genomic_DNA"/>
</dbReference>
<gene>
    <name evidence="1" type="ORF">C489_13493</name>
</gene>
<keyword evidence="2" id="KW-1185">Reference proteome</keyword>
<dbReference type="AlphaFoldDB" id="L9XZY3"/>
<sequence>MFTMNRLKCILPTSNTTRHLLEGVTGHGEKPGRVVQFNASTSIPAVREFTLNEHMEASSRRRNLRIGIEPLNNVLRYVVDVSSLRISAVIEIHTNDGIIVSEHESDAIRISRMGVLERGFDRHPCFGIRRRRELTTPRCHRDLGRLPVSRFFSPADPLVTLT</sequence>
<reference evidence="1 2" key="1">
    <citation type="journal article" date="2014" name="PLoS Genet.">
        <title>Phylogenetically driven sequencing of extremely halophilic archaea reveals strategies for static and dynamic osmo-response.</title>
        <authorList>
            <person name="Becker E.A."/>
            <person name="Seitzer P.M."/>
            <person name="Tritt A."/>
            <person name="Larsen D."/>
            <person name="Krusor M."/>
            <person name="Yao A.I."/>
            <person name="Wu D."/>
            <person name="Madern D."/>
            <person name="Eisen J.A."/>
            <person name="Darling A.E."/>
            <person name="Facciotti M.T."/>
        </authorList>
    </citation>
    <scope>NUCLEOTIDE SEQUENCE [LARGE SCALE GENOMIC DNA]</scope>
    <source>
        <strain evidence="1 2">JCM 10478</strain>
    </source>
</reference>
<organism evidence="1 2">
    <name type="scientific">Natrinema versiforme JCM 10478</name>
    <dbReference type="NCBI Taxonomy" id="1227496"/>
    <lineage>
        <taxon>Archaea</taxon>
        <taxon>Methanobacteriati</taxon>
        <taxon>Methanobacteriota</taxon>
        <taxon>Stenosarchaea group</taxon>
        <taxon>Halobacteria</taxon>
        <taxon>Halobacteriales</taxon>
        <taxon>Natrialbaceae</taxon>
        <taxon>Natrinema</taxon>
    </lineage>
</organism>
<dbReference type="Proteomes" id="UP000011632">
    <property type="component" value="Unassembled WGS sequence"/>
</dbReference>
<proteinExistence type="predicted"/>
<evidence type="ECO:0000313" key="1">
    <source>
        <dbReference type="EMBL" id="ELY66173.1"/>
    </source>
</evidence>
<protein>
    <submittedName>
        <fullName evidence="1">Uncharacterized protein</fullName>
    </submittedName>
</protein>
<accession>L9XZY3</accession>
<comment type="caution">
    <text evidence="1">The sequence shown here is derived from an EMBL/GenBank/DDBJ whole genome shotgun (WGS) entry which is preliminary data.</text>
</comment>